<keyword evidence="2" id="KW-1185">Reference proteome</keyword>
<dbReference type="AlphaFoldDB" id="A0A0U5JAZ4"/>
<evidence type="ECO:0000313" key="1">
    <source>
        <dbReference type="EMBL" id="CUI15956.1"/>
    </source>
</evidence>
<evidence type="ECO:0000313" key="2">
    <source>
        <dbReference type="Proteomes" id="UP000069902"/>
    </source>
</evidence>
<dbReference type="KEGG" id="pnl:PNK_0319"/>
<gene>
    <name evidence="1" type="ORF">PNK_0319</name>
</gene>
<dbReference type="PATRIC" id="fig|389348.3.peg.363"/>
<reference evidence="2" key="1">
    <citation type="submission" date="2015-09" db="EMBL/GenBank/DDBJ databases">
        <authorList>
            <person name="Bertelli C."/>
        </authorList>
    </citation>
    <scope>NUCLEOTIDE SEQUENCE [LARGE SCALE GENOMIC DNA]</scope>
    <source>
        <strain evidence="2">KNic</strain>
    </source>
</reference>
<organism evidence="1 2">
    <name type="scientific">Candidatus Protochlamydia naegleriophila</name>
    <dbReference type="NCBI Taxonomy" id="389348"/>
    <lineage>
        <taxon>Bacteria</taxon>
        <taxon>Pseudomonadati</taxon>
        <taxon>Chlamydiota</taxon>
        <taxon>Chlamydiia</taxon>
        <taxon>Parachlamydiales</taxon>
        <taxon>Parachlamydiaceae</taxon>
        <taxon>Candidatus Protochlamydia</taxon>
    </lineage>
</organism>
<dbReference type="InParanoid" id="A0A0U5JAZ4"/>
<dbReference type="Proteomes" id="UP000069902">
    <property type="component" value="Chromosome cPNK"/>
</dbReference>
<protein>
    <submittedName>
        <fullName evidence="1">Uncharacterized protein</fullName>
    </submittedName>
</protein>
<dbReference type="EMBL" id="LN879502">
    <property type="protein sequence ID" value="CUI15956.1"/>
    <property type="molecule type" value="Genomic_DNA"/>
</dbReference>
<sequence>MLSYIGSYLGYTTTNSSSSTTTVTVELGPQQPVSVQVPNNPLSIRIINWFAGFVKAMQDKTIEQSSNVCEEIYFVTIDTGHIFSKIFFAAEIYKDSDLKVNKEKWQICLNKIEGIIESTFEEIYSCFDRIAIGYLHANGMPLFFIKSIGNRDPICFGNQEEIKKSGNCLEHLLDKVGDSNMPKYTTMSNIYRKAREEMPLEIRAKLPLQEPLNQYIGDELFHFLDHKMKEIWNRMVVQYKLKRIHT</sequence>
<proteinExistence type="predicted"/>
<accession>A0A0U5JAZ4</accession>
<dbReference type="RefSeq" id="WP_059059890.1">
    <property type="nucleotide sequence ID" value="NZ_LN879502.1"/>
</dbReference>
<name>A0A0U5JAZ4_9BACT</name>